<dbReference type="SUPFAM" id="SSF64005">
    <property type="entry name" value="Undecaprenyl diphosphate synthase"/>
    <property type="match status" value="1"/>
</dbReference>
<evidence type="ECO:0000313" key="2">
    <source>
        <dbReference type="EMBL" id="KPQ42296.1"/>
    </source>
</evidence>
<dbReference type="FunFam" id="3.40.1180.10:FF:000016">
    <property type="entry name" value="Undecaprenyl diphosphate synthase"/>
    <property type="match status" value="1"/>
</dbReference>
<protein>
    <submittedName>
        <fullName evidence="2">UDP diphosphate synthase</fullName>
    </submittedName>
</protein>
<gene>
    <name evidence="2" type="ORF">MPEBLZ_03151</name>
</gene>
<sequence length="106" mass="12578">MVIDISLGYSGKYELTRALKEVMFQVKEGNLAPDNINEDVIESHLLFKSEPDIVIRAGGKRLTDFLIWQSVYSELYFTDVNWLDFRKVDFLRVLRDFQKRKRRFGK</sequence>
<dbReference type="Pfam" id="PF01255">
    <property type="entry name" value="Prenyltransf"/>
    <property type="match status" value="1"/>
</dbReference>
<accession>A0A0P8A6T1</accession>
<dbReference type="PATRIC" id="fig|1719120.3.peg.3429"/>
<dbReference type="PANTHER" id="PTHR10291">
    <property type="entry name" value="DEHYDRODOLICHYL DIPHOSPHATE SYNTHASE FAMILY MEMBER"/>
    <property type="match status" value="1"/>
</dbReference>
<organism evidence="2 3">
    <name type="scientific">Candidatus Methanoperedens nitratireducens</name>
    <dbReference type="NCBI Taxonomy" id="1392998"/>
    <lineage>
        <taxon>Archaea</taxon>
        <taxon>Methanobacteriati</taxon>
        <taxon>Methanobacteriota</taxon>
        <taxon>Stenosarchaea group</taxon>
        <taxon>Methanomicrobia</taxon>
        <taxon>Methanosarcinales</taxon>
        <taxon>ANME-2 cluster</taxon>
        <taxon>Candidatus Methanoperedentaceae</taxon>
        <taxon>Candidatus Methanoperedens</taxon>
    </lineage>
</organism>
<keyword evidence="1" id="KW-0808">Transferase</keyword>
<evidence type="ECO:0000256" key="1">
    <source>
        <dbReference type="ARBA" id="ARBA00022679"/>
    </source>
</evidence>
<dbReference type="EMBL" id="LKCM01000243">
    <property type="protein sequence ID" value="KPQ42296.1"/>
    <property type="molecule type" value="Genomic_DNA"/>
</dbReference>
<name>A0A0P8A6T1_9EURY</name>
<dbReference type="GO" id="GO:0016094">
    <property type="term" value="P:polyprenol biosynthetic process"/>
    <property type="evidence" value="ECO:0007669"/>
    <property type="project" value="TreeGrafter"/>
</dbReference>
<dbReference type="Gene3D" id="3.40.1180.10">
    <property type="entry name" value="Decaprenyl diphosphate synthase-like"/>
    <property type="match status" value="1"/>
</dbReference>
<proteinExistence type="predicted"/>
<reference evidence="2 3" key="1">
    <citation type="submission" date="2015-09" db="EMBL/GenBank/DDBJ databases">
        <title>A metagenomics-based metabolic model of nitrate-dependent anaerobic oxidation of methane by Methanoperedens-like archaea.</title>
        <authorList>
            <person name="Arshad A."/>
            <person name="Speth D.R."/>
            <person name="De Graaf R.M."/>
            <person name="Op Den Camp H.J."/>
            <person name="Jetten M.S."/>
            <person name="Welte C.U."/>
        </authorList>
    </citation>
    <scope>NUCLEOTIDE SEQUENCE [LARGE SCALE GENOMIC DNA]</scope>
</reference>
<comment type="caution">
    <text evidence="2">The sequence shown here is derived from an EMBL/GenBank/DDBJ whole genome shotgun (WGS) entry which is preliminary data.</text>
</comment>
<dbReference type="InterPro" id="IPR036424">
    <property type="entry name" value="UPP_synth-like_sf"/>
</dbReference>
<evidence type="ECO:0000313" key="3">
    <source>
        <dbReference type="Proteomes" id="UP000050360"/>
    </source>
</evidence>
<dbReference type="PANTHER" id="PTHR10291:SF28">
    <property type="entry name" value="UNDECAPRENYL DIPHOSPHATE SYNTHASE"/>
    <property type="match status" value="1"/>
</dbReference>
<dbReference type="InterPro" id="IPR001441">
    <property type="entry name" value="UPP_synth-like"/>
</dbReference>
<dbReference type="Proteomes" id="UP000050360">
    <property type="component" value="Unassembled WGS sequence"/>
</dbReference>
<dbReference type="AlphaFoldDB" id="A0A0P8A6T1"/>
<dbReference type="GO" id="GO:0045547">
    <property type="term" value="F:ditrans,polycis-polyprenyl diphosphate synthase [(2E,6E)-farnesyl diphosphate specific] activity"/>
    <property type="evidence" value="ECO:0007669"/>
    <property type="project" value="TreeGrafter"/>
</dbReference>